<name>A0ABW8L8K3_9GAMM</name>
<gene>
    <name evidence="2" type="ORF">ACI2I3_07830</name>
</gene>
<feature type="region of interest" description="Disordered" evidence="1">
    <location>
        <begin position="92"/>
        <end position="116"/>
    </location>
</feature>
<protein>
    <submittedName>
        <fullName evidence="2">McrC family protein</fullName>
    </submittedName>
</protein>
<comment type="caution">
    <text evidence="2">The sequence shown here is derived from an EMBL/GenBank/DDBJ whole genome shotgun (WGS) entry which is preliminary data.</text>
</comment>
<dbReference type="Pfam" id="PF10117">
    <property type="entry name" value="McrBC"/>
    <property type="match status" value="2"/>
</dbReference>
<dbReference type="PANTHER" id="PTHR38733">
    <property type="entry name" value="PROTEIN MCRC"/>
    <property type="match status" value="1"/>
</dbReference>
<keyword evidence="3" id="KW-1185">Reference proteome</keyword>
<organism evidence="2 3">
    <name type="scientific">Psychrobacter namhaensis</name>
    <dbReference type="NCBI Taxonomy" id="292734"/>
    <lineage>
        <taxon>Bacteria</taxon>
        <taxon>Pseudomonadati</taxon>
        <taxon>Pseudomonadota</taxon>
        <taxon>Gammaproteobacteria</taxon>
        <taxon>Moraxellales</taxon>
        <taxon>Moraxellaceae</taxon>
        <taxon>Psychrobacter</taxon>
    </lineage>
</organism>
<reference evidence="2 3" key="1">
    <citation type="submission" date="2024-11" db="EMBL/GenBank/DDBJ databases">
        <title>The Natural Products Discovery Center: Release of the First 8490 Sequenced Strains for Exploring Actinobacteria Biosynthetic Diversity.</title>
        <authorList>
            <person name="Kalkreuter E."/>
            <person name="Kautsar S.A."/>
            <person name="Yang D."/>
            <person name="Bader C.D."/>
            <person name="Teijaro C.N."/>
            <person name="Fluegel L."/>
            <person name="Davis C.M."/>
            <person name="Simpson J.R."/>
            <person name="Lauterbach L."/>
            <person name="Steele A.D."/>
            <person name="Gui C."/>
            <person name="Meng S."/>
            <person name="Li G."/>
            <person name="Viehrig K."/>
            <person name="Ye F."/>
            <person name="Su P."/>
            <person name="Kiefer A.F."/>
            <person name="Nichols A."/>
            <person name="Cepeda A.J."/>
            <person name="Yan W."/>
            <person name="Fan B."/>
            <person name="Jiang Y."/>
            <person name="Adhikari A."/>
            <person name="Zheng C.-J."/>
            <person name="Schuster L."/>
            <person name="Cowan T.M."/>
            <person name="Smanski M.J."/>
            <person name="Chevrette M.G."/>
            <person name="De Carvalho L.P.S."/>
            <person name="Shen B."/>
        </authorList>
    </citation>
    <scope>NUCLEOTIDE SEQUENCE [LARGE SCALE GENOMIC DNA]</scope>
    <source>
        <strain evidence="2 3">NPDC077433</strain>
    </source>
</reference>
<dbReference type="EMBL" id="JBJDPD010000012">
    <property type="protein sequence ID" value="MFK4001241.1"/>
    <property type="molecule type" value="Genomic_DNA"/>
</dbReference>
<evidence type="ECO:0000256" key="1">
    <source>
        <dbReference type="SAM" id="MobiDB-lite"/>
    </source>
</evidence>
<evidence type="ECO:0000313" key="3">
    <source>
        <dbReference type="Proteomes" id="UP001620234"/>
    </source>
</evidence>
<dbReference type="InterPro" id="IPR019292">
    <property type="entry name" value="McrC"/>
</dbReference>
<sequence length="516" mass="58434">MINSQEKNQSNVLSHTDSSHVAARDANVITVFEHQRLTAQDFVHVADFHWLLAQELSVFTIKRKQGQWQLKVGHYVGIILLPSGMTLEILPKLGASPENPRSQRQQQSYKTAQNNDVSQTRQWVQQMLSDLTNSGGRTRHKLPHTKNLGQFSHQLASLPPAALPTLPLSDWLIAQFLQWLVHYQPTKHYQAQTQNQASLQGRLLIKEQLRHNSMQPHKFVCESSVLSRDMLVNRLIKSALVLLTPLVSKSSICHTLQAWQPVSTLTRHEMTQLELIYGQAKRHLAVQPLRAQQLQAGQQLVDLAYWLLQQSNVATGNGIDSHRSLKQNLPQLRLCLLIDMNQAFEQWASQRIASMFTQMSESYRPLYQTQRVWLSDTEGQACLSIRPDLLIYKVTTDKNCHHGQDNTKETSQVSASGSYSHVIDMKWKHLSQTAAISASDAYQLVSYAQAYQAGQVWLVYPVQGSDRQPVALKQRGYDYDNEHTDNQTGHAPLWLMPFNVLTGTINSGLLPAVNVV</sequence>
<dbReference type="RefSeq" id="WP_404672141.1">
    <property type="nucleotide sequence ID" value="NZ_JBJDPD010000012.1"/>
</dbReference>
<dbReference type="PANTHER" id="PTHR38733:SF1">
    <property type="entry name" value="TYPE IV METHYL-DIRECTED RESTRICTION ENZYME ECOKMCRBC"/>
    <property type="match status" value="1"/>
</dbReference>
<accession>A0ABW8L8K3</accession>
<proteinExistence type="predicted"/>
<evidence type="ECO:0000313" key="2">
    <source>
        <dbReference type="EMBL" id="MFK4001241.1"/>
    </source>
</evidence>
<dbReference type="Proteomes" id="UP001620234">
    <property type="component" value="Unassembled WGS sequence"/>
</dbReference>
<feature type="compositionally biased region" description="Polar residues" evidence="1">
    <location>
        <begin position="99"/>
        <end position="116"/>
    </location>
</feature>